<feature type="transmembrane region" description="Helical" evidence="1">
    <location>
        <begin position="233"/>
        <end position="257"/>
    </location>
</feature>
<evidence type="ECO:0000313" key="3">
    <source>
        <dbReference type="Proteomes" id="UP000229554"/>
    </source>
</evidence>
<dbReference type="EMBL" id="PFED01000087">
    <property type="protein sequence ID" value="PJE62974.1"/>
    <property type="molecule type" value="Genomic_DNA"/>
</dbReference>
<gene>
    <name evidence="2" type="ORF">COU88_02100</name>
</gene>
<feature type="transmembrane region" description="Helical" evidence="1">
    <location>
        <begin position="530"/>
        <end position="547"/>
    </location>
</feature>
<evidence type="ECO:0008006" key="4">
    <source>
        <dbReference type="Google" id="ProtNLM"/>
    </source>
</evidence>
<reference evidence="3" key="1">
    <citation type="submission" date="2017-09" db="EMBL/GenBank/DDBJ databases">
        <title>Depth-based differentiation of microbial function through sediment-hosted aquifers and enrichment of novel symbionts in the deep terrestrial subsurface.</title>
        <authorList>
            <person name="Probst A.J."/>
            <person name="Ladd B."/>
            <person name="Jarett J.K."/>
            <person name="Geller-Mcgrath D.E."/>
            <person name="Sieber C.M.K."/>
            <person name="Emerson J.B."/>
            <person name="Anantharaman K."/>
            <person name="Thomas B.C."/>
            <person name="Malmstrom R."/>
            <person name="Stieglmeier M."/>
            <person name="Klingl A."/>
            <person name="Woyke T."/>
            <person name="Ryan C.M."/>
            <person name="Banfield J.F."/>
        </authorList>
    </citation>
    <scope>NUCLEOTIDE SEQUENCE [LARGE SCALE GENOMIC DNA]</scope>
</reference>
<feature type="transmembrane region" description="Helical" evidence="1">
    <location>
        <begin position="385"/>
        <end position="404"/>
    </location>
</feature>
<evidence type="ECO:0000256" key="1">
    <source>
        <dbReference type="SAM" id="Phobius"/>
    </source>
</evidence>
<feature type="transmembrane region" description="Helical" evidence="1">
    <location>
        <begin position="163"/>
        <end position="180"/>
    </location>
</feature>
<accession>A0A2M8KSS4</accession>
<feature type="transmembrane region" description="Helical" evidence="1">
    <location>
        <begin position="192"/>
        <end position="221"/>
    </location>
</feature>
<dbReference type="Proteomes" id="UP000229554">
    <property type="component" value="Unassembled WGS sequence"/>
</dbReference>
<keyword evidence="1" id="KW-1133">Transmembrane helix</keyword>
<comment type="caution">
    <text evidence="2">The sequence shown here is derived from an EMBL/GenBank/DDBJ whole genome shotgun (WGS) entry which is preliminary data.</text>
</comment>
<name>A0A2M8KSS4_9BACT</name>
<organism evidence="2 3">
    <name type="scientific">Candidatus Roizmanbacteria bacterium CG10_big_fil_rev_8_21_14_0_10_39_6</name>
    <dbReference type="NCBI Taxonomy" id="1974853"/>
    <lineage>
        <taxon>Bacteria</taxon>
        <taxon>Candidatus Roizmaniibacteriota</taxon>
    </lineage>
</organism>
<evidence type="ECO:0000313" key="2">
    <source>
        <dbReference type="EMBL" id="PJE62974.1"/>
    </source>
</evidence>
<feature type="transmembrane region" description="Helical" evidence="1">
    <location>
        <begin position="12"/>
        <end position="34"/>
    </location>
</feature>
<feature type="transmembrane region" description="Helical" evidence="1">
    <location>
        <begin position="134"/>
        <end position="151"/>
    </location>
</feature>
<sequence length="568" mass="64857">MKNFIKRIKDKLHTDLPFLSILFIFIVLSSYSVFKSGFFRTIDDITPVRIAYLTRELMHIDWVHQFPVRLSGELAHGFGYPLYLFYAPLTYYAGALMMLILKVNSIIATKAVYVFPLIVGPVICYWAARQVLKPLPALVVACLYTMFPFRGYDSYIRGGVGEAWAMAFIPGAFGGIFLSQKNKNSTDQSNELGFLLFSLFLALAIISHNISTILFIPLFLLYGIIFQFSRKQYWFYFFLALGLSAFFWLPSAFYLTIVKVNYSNQNTGQLLNFIEPISNLFRITVPYRGDDRYSVLFILYYLVIFTALTIQKGALSIKQKKRFIFFAVISVIAFIVLFKPAQILWEFTLPVTRLLQFPWRTLIVLSFILPLSLGFVVQKITDRKIQIIVAFVLIVTSLYHLSAFKPKEYSFFFEYKAEDTGPCATSWGDEYLPIWVKDCISNPSSTVAYFDNQKNSIVSSLGSSTNITVVTDTKQKATLFINKYYFPGWKATIDKSPVNLSHPKTVHGIFSLTVPKGKHTAHIFFSKTPVMLLSDFVSLFSLVFFLFRLTSISGKKPTSGVEWNTTKA</sequence>
<dbReference type="AlphaFoldDB" id="A0A2M8KSS4"/>
<feature type="transmembrane region" description="Helical" evidence="1">
    <location>
        <begin position="111"/>
        <end position="128"/>
    </location>
</feature>
<keyword evidence="1" id="KW-0472">Membrane</keyword>
<feature type="transmembrane region" description="Helical" evidence="1">
    <location>
        <begin position="293"/>
        <end position="311"/>
    </location>
</feature>
<keyword evidence="1" id="KW-0812">Transmembrane</keyword>
<feature type="transmembrane region" description="Helical" evidence="1">
    <location>
        <begin position="323"/>
        <end position="345"/>
    </location>
</feature>
<proteinExistence type="predicted"/>
<feature type="transmembrane region" description="Helical" evidence="1">
    <location>
        <begin position="357"/>
        <end position="378"/>
    </location>
</feature>
<feature type="transmembrane region" description="Helical" evidence="1">
    <location>
        <begin position="80"/>
        <end position="99"/>
    </location>
</feature>
<protein>
    <recommendedName>
        <fullName evidence="4">Membrane protein 6-pyruvoyl-tetrahydropterin synthase-related domain-containing protein</fullName>
    </recommendedName>
</protein>